<evidence type="ECO:0000313" key="2">
    <source>
        <dbReference type="Proteomes" id="UP000886998"/>
    </source>
</evidence>
<accession>A0A8X6M8B3</accession>
<reference evidence="1" key="1">
    <citation type="submission" date="2020-08" db="EMBL/GenBank/DDBJ databases">
        <title>Multicomponent nature underlies the extraordinary mechanical properties of spider dragline silk.</title>
        <authorList>
            <person name="Kono N."/>
            <person name="Nakamura H."/>
            <person name="Mori M."/>
            <person name="Yoshida Y."/>
            <person name="Ohtoshi R."/>
            <person name="Malay A.D."/>
            <person name="Moran D.A.P."/>
            <person name="Tomita M."/>
            <person name="Numata K."/>
            <person name="Arakawa K."/>
        </authorList>
    </citation>
    <scope>NUCLEOTIDE SEQUENCE</scope>
</reference>
<comment type="caution">
    <text evidence="1">The sequence shown here is derived from an EMBL/GenBank/DDBJ whole genome shotgun (WGS) entry which is preliminary data.</text>
</comment>
<dbReference type="OrthoDB" id="422540at2759"/>
<dbReference type="Proteomes" id="UP000886998">
    <property type="component" value="Unassembled WGS sequence"/>
</dbReference>
<name>A0A8X6M8B3_9ARAC</name>
<dbReference type="EMBL" id="BMAV01024231">
    <property type="protein sequence ID" value="GFS31270.1"/>
    <property type="molecule type" value="Genomic_DNA"/>
</dbReference>
<keyword evidence="2" id="KW-1185">Reference proteome</keyword>
<organism evidence="1 2">
    <name type="scientific">Trichonephila inaurata madagascariensis</name>
    <dbReference type="NCBI Taxonomy" id="2747483"/>
    <lineage>
        <taxon>Eukaryota</taxon>
        <taxon>Metazoa</taxon>
        <taxon>Ecdysozoa</taxon>
        <taxon>Arthropoda</taxon>
        <taxon>Chelicerata</taxon>
        <taxon>Arachnida</taxon>
        <taxon>Araneae</taxon>
        <taxon>Araneomorphae</taxon>
        <taxon>Entelegynae</taxon>
        <taxon>Araneoidea</taxon>
        <taxon>Nephilidae</taxon>
        <taxon>Trichonephila</taxon>
        <taxon>Trichonephila inaurata</taxon>
    </lineage>
</organism>
<proteinExistence type="predicted"/>
<sequence length="78" mass="8727">MAETFISSGTPKLWEQLDQSLASEQSFRSKYPSPIGPLPPPQRSTFCMTAIDRFPRWTEATPVPDIKAMTVADAFYST</sequence>
<protein>
    <submittedName>
        <fullName evidence="1">Uncharacterized protein</fullName>
    </submittedName>
</protein>
<gene>
    <name evidence="1" type="ORF">TNIN_134781</name>
</gene>
<evidence type="ECO:0000313" key="1">
    <source>
        <dbReference type="EMBL" id="GFS31270.1"/>
    </source>
</evidence>
<dbReference type="AlphaFoldDB" id="A0A8X6M8B3"/>